<keyword evidence="4" id="KW-0812">Transmembrane</keyword>
<feature type="repeat" description="ANK" evidence="3">
    <location>
        <begin position="604"/>
        <end position="636"/>
    </location>
</feature>
<evidence type="ECO:0000313" key="6">
    <source>
        <dbReference type="Proteomes" id="UP001215598"/>
    </source>
</evidence>
<keyword evidence="2 3" id="KW-0040">ANK repeat</keyword>
<feature type="repeat" description="ANK" evidence="3">
    <location>
        <begin position="637"/>
        <end position="669"/>
    </location>
</feature>
<evidence type="ECO:0000256" key="2">
    <source>
        <dbReference type="ARBA" id="ARBA00023043"/>
    </source>
</evidence>
<sequence length="901" mass="96423">MDDPPCNLSNPDITGVGIRIAIYVQNLLCFAPVLVYLVDGRISGDELKGVKDQSIAMLAIAFAILISTIVEATGAGGNPTINSYHAAIVLDLSWMNNTSTWIWFILYVHHRTKTDTEPTPASWTAWYNIICAPLVQLLTGRDRKTTSSVSRSDDFDFEDLKSTAPPAWARWVPAYRIAKHVWQFAAAEIVLTLGSIHLSLMAGIGIWLWLDHGRFGASINCDPSLTVIGWSPHLSSQPLRIVSLTMYFLLLVPGFNLVPPFIFFLALHIGYNKLRAFLRRQPTSSTAKSPRPSGHAAFLIAGLACLVLINILFILDIEKTLGHNKHFQTNSQDNEWGFGQVLALLLLVLPLRDAWNALQDVRINLLGAQEQFDRICRRECEATLPRLELQRLIDDGAIPAMASAGTGFVDLLQLAAWYGKVELVKFLLCEVRPAHMRLQPKTTGGYHGTALQAAVVKGNIEVVQLLLQNRADSNASEEHYAAMLHVAVGKGDLEIVRLLLQNKGDPNAYTSESGTLLQAATAKGNIEIVRFLLESGADPNISGWRAPALRIAAEKQNVELVQLLLENGADPTALKRAHRSLLKAATVEGDPEVLRLFLQNTANPNIPALHSAAMWGSVDDVRLLLQSGVDPNMYGGRLGTALQAAAVGGSLEVVTLLLQNGADLKIPGGHYGTVLQAAAVGGNFKLLTLLLENGADPNVAGGHYGTALQAAAVRGSLAAVRLLLGKGVNPNIPGGHYETALQAAAVSGKVEVLRLLLQNGADPNIRGGAYGSALQAATVGGNLTAVRLLLENGANPNVPAQGCTSVLHDAVQRSNIELIHLLLRHGADSNTVGGHYGTALQAAAERGNLEVLQLLLQNGADPNIRGGAYGSALQAATAKGNLQAVQLLHDNGAGHTLSPDV</sequence>
<feature type="transmembrane region" description="Helical" evidence="4">
    <location>
        <begin position="58"/>
        <end position="77"/>
    </location>
</feature>
<feature type="repeat" description="ANK" evidence="3">
    <location>
        <begin position="670"/>
        <end position="702"/>
    </location>
</feature>
<feature type="repeat" description="ANK" evidence="3">
    <location>
        <begin position="479"/>
        <end position="511"/>
    </location>
</feature>
<keyword evidence="1" id="KW-0677">Repeat</keyword>
<keyword evidence="4" id="KW-0472">Membrane</keyword>
<feature type="transmembrane region" description="Helical" evidence="4">
    <location>
        <begin position="20"/>
        <end position="38"/>
    </location>
</feature>
<keyword evidence="6" id="KW-1185">Reference proteome</keyword>
<accession>A0AAD7MRK2</accession>
<dbReference type="EMBL" id="JARKIB010000162">
    <property type="protein sequence ID" value="KAJ7729982.1"/>
    <property type="molecule type" value="Genomic_DNA"/>
</dbReference>
<feature type="repeat" description="ANK" evidence="3">
    <location>
        <begin position="548"/>
        <end position="576"/>
    </location>
</feature>
<feature type="repeat" description="ANK" evidence="3">
    <location>
        <begin position="769"/>
        <end position="801"/>
    </location>
</feature>
<dbReference type="PANTHER" id="PTHR23206:SF8">
    <property type="entry name" value="ANKYRIN REPEAT AND KH DOMAIN-CONTAINING 1"/>
    <property type="match status" value="1"/>
</dbReference>
<organism evidence="5 6">
    <name type="scientific">Mycena metata</name>
    <dbReference type="NCBI Taxonomy" id="1033252"/>
    <lineage>
        <taxon>Eukaryota</taxon>
        <taxon>Fungi</taxon>
        <taxon>Dikarya</taxon>
        <taxon>Basidiomycota</taxon>
        <taxon>Agaricomycotina</taxon>
        <taxon>Agaricomycetes</taxon>
        <taxon>Agaricomycetidae</taxon>
        <taxon>Agaricales</taxon>
        <taxon>Marasmiineae</taxon>
        <taxon>Mycenaceae</taxon>
        <taxon>Mycena</taxon>
    </lineage>
</organism>
<dbReference type="InterPro" id="IPR002110">
    <property type="entry name" value="Ankyrin_rpt"/>
</dbReference>
<evidence type="ECO:0000256" key="4">
    <source>
        <dbReference type="SAM" id="Phobius"/>
    </source>
</evidence>
<dbReference type="GO" id="GO:0005737">
    <property type="term" value="C:cytoplasm"/>
    <property type="evidence" value="ECO:0007669"/>
    <property type="project" value="TreeGrafter"/>
</dbReference>
<dbReference type="Pfam" id="PF12796">
    <property type="entry name" value="Ank_2"/>
    <property type="match status" value="4"/>
</dbReference>
<reference evidence="5" key="1">
    <citation type="submission" date="2023-03" db="EMBL/GenBank/DDBJ databases">
        <title>Massive genome expansion in bonnet fungi (Mycena s.s.) driven by repeated elements and novel gene families across ecological guilds.</title>
        <authorList>
            <consortium name="Lawrence Berkeley National Laboratory"/>
            <person name="Harder C.B."/>
            <person name="Miyauchi S."/>
            <person name="Viragh M."/>
            <person name="Kuo A."/>
            <person name="Thoen E."/>
            <person name="Andreopoulos B."/>
            <person name="Lu D."/>
            <person name="Skrede I."/>
            <person name="Drula E."/>
            <person name="Henrissat B."/>
            <person name="Morin E."/>
            <person name="Kohler A."/>
            <person name="Barry K."/>
            <person name="LaButti K."/>
            <person name="Morin E."/>
            <person name="Salamov A."/>
            <person name="Lipzen A."/>
            <person name="Mereny Z."/>
            <person name="Hegedus B."/>
            <person name="Baldrian P."/>
            <person name="Stursova M."/>
            <person name="Weitz H."/>
            <person name="Taylor A."/>
            <person name="Grigoriev I.V."/>
            <person name="Nagy L.G."/>
            <person name="Martin F."/>
            <person name="Kauserud H."/>
        </authorList>
    </citation>
    <scope>NUCLEOTIDE SEQUENCE</scope>
    <source>
        <strain evidence="5">CBHHK182m</strain>
    </source>
</reference>
<feature type="repeat" description="ANK" evidence="3">
    <location>
        <begin position="736"/>
        <end position="768"/>
    </location>
</feature>
<feature type="repeat" description="ANK" evidence="3">
    <location>
        <begin position="446"/>
        <end position="478"/>
    </location>
</feature>
<dbReference type="PROSITE" id="PS50297">
    <property type="entry name" value="ANK_REP_REGION"/>
    <property type="match status" value="8"/>
</dbReference>
<feature type="transmembrane region" description="Helical" evidence="4">
    <location>
        <begin position="83"/>
        <end position="108"/>
    </location>
</feature>
<gene>
    <name evidence="5" type="ORF">B0H16DRAFT_223966</name>
</gene>
<feature type="transmembrane region" description="Helical" evidence="4">
    <location>
        <begin position="189"/>
        <end position="210"/>
    </location>
</feature>
<dbReference type="SUPFAM" id="SSF48403">
    <property type="entry name" value="Ankyrin repeat"/>
    <property type="match status" value="2"/>
</dbReference>
<name>A0AAD7MRK2_9AGAR</name>
<comment type="caution">
    <text evidence="5">The sequence shown here is derived from an EMBL/GenBank/DDBJ whole genome shotgun (WGS) entry which is preliminary data.</text>
</comment>
<dbReference type="Pfam" id="PF00023">
    <property type="entry name" value="Ank"/>
    <property type="match status" value="1"/>
</dbReference>
<dbReference type="Gene3D" id="1.25.40.20">
    <property type="entry name" value="Ankyrin repeat-containing domain"/>
    <property type="match status" value="2"/>
</dbReference>
<evidence type="ECO:0000256" key="3">
    <source>
        <dbReference type="PROSITE-ProRule" id="PRU00023"/>
    </source>
</evidence>
<dbReference type="SMART" id="SM00248">
    <property type="entry name" value="ANK"/>
    <property type="match status" value="15"/>
</dbReference>
<dbReference type="PROSITE" id="PS50088">
    <property type="entry name" value="ANK_REPEAT"/>
    <property type="match status" value="11"/>
</dbReference>
<keyword evidence="4" id="KW-1133">Transmembrane helix</keyword>
<dbReference type="InterPro" id="IPR036770">
    <property type="entry name" value="Ankyrin_rpt-contain_sf"/>
</dbReference>
<feature type="repeat" description="ANK" evidence="3">
    <location>
        <begin position="512"/>
        <end position="544"/>
    </location>
</feature>
<dbReference type="PANTHER" id="PTHR23206">
    <property type="entry name" value="MASK PROTEIN"/>
    <property type="match status" value="1"/>
</dbReference>
<feature type="repeat" description="ANK" evidence="3">
    <location>
        <begin position="835"/>
        <end position="867"/>
    </location>
</feature>
<dbReference type="InterPro" id="IPR051631">
    <property type="entry name" value="Ankyrin-KH/SAM_domain"/>
</dbReference>
<feature type="transmembrane region" description="Helical" evidence="4">
    <location>
        <begin position="296"/>
        <end position="317"/>
    </location>
</feature>
<evidence type="ECO:0000256" key="1">
    <source>
        <dbReference type="ARBA" id="ARBA00022737"/>
    </source>
</evidence>
<proteinExistence type="predicted"/>
<protein>
    <submittedName>
        <fullName evidence="5">Ankyrin repeat-containing domain protein</fullName>
    </submittedName>
</protein>
<dbReference type="AlphaFoldDB" id="A0AAD7MRK2"/>
<dbReference type="Proteomes" id="UP001215598">
    <property type="component" value="Unassembled WGS sequence"/>
</dbReference>
<feature type="transmembrane region" description="Helical" evidence="4">
    <location>
        <begin position="246"/>
        <end position="271"/>
    </location>
</feature>
<feature type="repeat" description="ANK" evidence="3">
    <location>
        <begin position="802"/>
        <end position="834"/>
    </location>
</feature>
<evidence type="ECO:0000313" key="5">
    <source>
        <dbReference type="EMBL" id="KAJ7729982.1"/>
    </source>
</evidence>